<evidence type="ECO:0000256" key="3">
    <source>
        <dbReference type="ARBA" id="ARBA00022692"/>
    </source>
</evidence>
<evidence type="ECO:0000256" key="2">
    <source>
        <dbReference type="ARBA" id="ARBA00022475"/>
    </source>
</evidence>
<keyword evidence="4 10" id="KW-1133">Transmembrane helix</keyword>
<evidence type="ECO:0000256" key="4">
    <source>
        <dbReference type="ARBA" id="ARBA00022989"/>
    </source>
</evidence>
<evidence type="ECO:0000256" key="7">
    <source>
        <dbReference type="ARBA" id="ARBA00023170"/>
    </source>
</evidence>
<keyword evidence="2" id="KW-1003">Cell membrane</keyword>
<dbReference type="Pfam" id="PF00001">
    <property type="entry name" value="7tm_1"/>
    <property type="match status" value="2"/>
</dbReference>
<comment type="similarity">
    <text evidence="9">Belongs to the G-protein coupled receptor 1 family.</text>
</comment>
<feature type="transmembrane region" description="Helical" evidence="10">
    <location>
        <begin position="271"/>
        <end position="291"/>
    </location>
</feature>
<keyword evidence="3 9" id="KW-0812">Transmembrane</keyword>
<evidence type="ECO:0000256" key="8">
    <source>
        <dbReference type="ARBA" id="ARBA00023224"/>
    </source>
</evidence>
<name>A0A3M6U7Y3_POCDA</name>
<evidence type="ECO:0000256" key="10">
    <source>
        <dbReference type="SAM" id="Phobius"/>
    </source>
</evidence>
<sequence length="343" mass="38356">MLYQNSSLNSSMENASEKFCPQIGDSITVPYQATDAIQRATLFAIIINCLMWPTGCVANCFVFITVLRKPQLRTVYNTSVLCLIAADLCVILLAQTSNIVYLVNKFTTGDYSCSLFFIYNLFTWLCHGLSFFTLLFISIERYFAVFHPFWYKESVTKTRIFCAIVTTWIICGALVIILNFMPSIPHSVRTVVMTCLFLPSILSTVVIYLKIFSEIRGNTTQVGPPVHGSPAETQVRKSSKTVGVIIGVQIMSFFPCICLNIVQMLSLVPSVLLIHGIFPFAEAAAFMNAVLDPMIYFWRNKEARGSLGELRHINICMKSKTDVSLSQTENSTVVIQLKDYGSG</sequence>
<dbReference type="SUPFAM" id="SSF81321">
    <property type="entry name" value="Family A G protein-coupled receptor-like"/>
    <property type="match status" value="1"/>
</dbReference>
<evidence type="ECO:0000313" key="12">
    <source>
        <dbReference type="EMBL" id="RMX49669.1"/>
    </source>
</evidence>
<feature type="transmembrane region" description="Helical" evidence="10">
    <location>
        <begin position="187"/>
        <end position="209"/>
    </location>
</feature>
<dbReference type="EMBL" id="RCHS01002083">
    <property type="protein sequence ID" value="RMX49669.1"/>
    <property type="molecule type" value="Genomic_DNA"/>
</dbReference>
<comment type="caution">
    <text evidence="12">The sequence shown here is derived from an EMBL/GenBank/DDBJ whole genome shotgun (WGS) entry which is preliminary data.</text>
</comment>
<evidence type="ECO:0000313" key="13">
    <source>
        <dbReference type="Proteomes" id="UP000275408"/>
    </source>
</evidence>
<dbReference type="PANTHER" id="PTHR24249">
    <property type="entry name" value="HISTAMINE RECEPTOR-RELATED G-PROTEIN COUPLED RECEPTOR"/>
    <property type="match status" value="1"/>
</dbReference>
<evidence type="ECO:0000256" key="9">
    <source>
        <dbReference type="RuleBase" id="RU000688"/>
    </source>
</evidence>
<keyword evidence="5 9" id="KW-0297">G-protein coupled receptor</keyword>
<dbReference type="CDD" id="cd00637">
    <property type="entry name" value="7tm_classA_rhodopsin-like"/>
    <property type="match status" value="1"/>
</dbReference>
<dbReference type="InterPro" id="IPR050569">
    <property type="entry name" value="TAAR"/>
</dbReference>
<feature type="transmembrane region" description="Helical" evidence="10">
    <location>
        <begin position="242"/>
        <end position="265"/>
    </location>
</feature>
<dbReference type="PROSITE" id="PS50262">
    <property type="entry name" value="G_PROTEIN_RECEP_F1_2"/>
    <property type="match status" value="1"/>
</dbReference>
<comment type="subcellular location">
    <subcellularLocation>
        <location evidence="1">Cell membrane</location>
        <topology evidence="1">Multi-pass membrane protein</topology>
    </subcellularLocation>
</comment>
<keyword evidence="6 10" id="KW-0472">Membrane</keyword>
<feature type="transmembrane region" description="Helical" evidence="10">
    <location>
        <begin position="42"/>
        <end position="67"/>
    </location>
</feature>
<evidence type="ECO:0000259" key="11">
    <source>
        <dbReference type="PROSITE" id="PS50262"/>
    </source>
</evidence>
<keyword evidence="7 9" id="KW-0675">Receptor</keyword>
<reference evidence="12 13" key="1">
    <citation type="journal article" date="2018" name="Sci. Rep.">
        <title>Comparative analysis of the Pocillopora damicornis genome highlights role of immune system in coral evolution.</title>
        <authorList>
            <person name="Cunning R."/>
            <person name="Bay R.A."/>
            <person name="Gillette P."/>
            <person name="Baker A.C."/>
            <person name="Traylor-Knowles N."/>
        </authorList>
    </citation>
    <scope>NUCLEOTIDE SEQUENCE [LARGE SCALE GENOMIC DNA]</scope>
    <source>
        <strain evidence="12">RSMAS</strain>
        <tissue evidence="12">Whole animal</tissue>
    </source>
</reference>
<dbReference type="InterPro" id="IPR000276">
    <property type="entry name" value="GPCR_Rhodpsn"/>
</dbReference>
<proteinExistence type="inferred from homology"/>
<evidence type="ECO:0000256" key="6">
    <source>
        <dbReference type="ARBA" id="ARBA00023136"/>
    </source>
</evidence>
<protein>
    <recommendedName>
        <fullName evidence="11">G-protein coupled receptors family 1 profile domain-containing protein</fullName>
    </recommendedName>
</protein>
<organism evidence="12 13">
    <name type="scientific">Pocillopora damicornis</name>
    <name type="common">Cauliflower coral</name>
    <name type="synonym">Millepora damicornis</name>
    <dbReference type="NCBI Taxonomy" id="46731"/>
    <lineage>
        <taxon>Eukaryota</taxon>
        <taxon>Metazoa</taxon>
        <taxon>Cnidaria</taxon>
        <taxon>Anthozoa</taxon>
        <taxon>Hexacorallia</taxon>
        <taxon>Scleractinia</taxon>
        <taxon>Astrocoeniina</taxon>
        <taxon>Pocilloporidae</taxon>
        <taxon>Pocillopora</taxon>
    </lineage>
</organism>
<feature type="transmembrane region" description="Helical" evidence="10">
    <location>
        <begin position="160"/>
        <end position="181"/>
    </location>
</feature>
<gene>
    <name evidence="12" type="ORF">pdam_00003027</name>
</gene>
<feature type="transmembrane region" description="Helical" evidence="10">
    <location>
        <begin position="79"/>
        <end position="103"/>
    </location>
</feature>
<evidence type="ECO:0000256" key="1">
    <source>
        <dbReference type="ARBA" id="ARBA00004651"/>
    </source>
</evidence>
<dbReference type="AlphaFoldDB" id="A0A3M6U7Y3"/>
<dbReference type="InterPro" id="IPR017452">
    <property type="entry name" value="GPCR_Rhodpsn_7TM"/>
</dbReference>
<dbReference type="PRINTS" id="PR00237">
    <property type="entry name" value="GPCRRHODOPSN"/>
</dbReference>
<dbReference type="GO" id="GO:0004930">
    <property type="term" value="F:G protein-coupled receptor activity"/>
    <property type="evidence" value="ECO:0007669"/>
    <property type="project" value="UniProtKB-KW"/>
</dbReference>
<keyword evidence="13" id="KW-1185">Reference proteome</keyword>
<accession>A0A3M6U7Y3</accession>
<evidence type="ECO:0000256" key="5">
    <source>
        <dbReference type="ARBA" id="ARBA00023040"/>
    </source>
</evidence>
<dbReference type="Gene3D" id="1.20.1070.10">
    <property type="entry name" value="Rhodopsin 7-helix transmembrane proteins"/>
    <property type="match status" value="1"/>
</dbReference>
<dbReference type="Proteomes" id="UP000275408">
    <property type="component" value="Unassembled WGS sequence"/>
</dbReference>
<dbReference type="GO" id="GO:0005886">
    <property type="term" value="C:plasma membrane"/>
    <property type="evidence" value="ECO:0007669"/>
    <property type="project" value="UniProtKB-SubCell"/>
</dbReference>
<feature type="transmembrane region" description="Helical" evidence="10">
    <location>
        <begin position="115"/>
        <end position="139"/>
    </location>
</feature>
<dbReference type="OrthoDB" id="5975390at2759"/>
<feature type="domain" description="G-protein coupled receptors family 1 profile" evidence="11">
    <location>
        <begin position="58"/>
        <end position="296"/>
    </location>
</feature>
<dbReference type="PROSITE" id="PS00237">
    <property type="entry name" value="G_PROTEIN_RECEP_F1_1"/>
    <property type="match status" value="1"/>
</dbReference>
<keyword evidence="8 9" id="KW-0807">Transducer</keyword>